<keyword evidence="2" id="KW-1185">Reference proteome</keyword>
<sequence>MGRLDQSDTMAPNLPNAESPTIVKFLILVSPIPESPTILKFLIPTPLVFRVFMGDANCLPSGDPSAR</sequence>
<evidence type="ECO:0000313" key="1">
    <source>
        <dbReference type="EMBL" id="CAH1642124.1"/>
    </source>
</evidence>
<name>A0A9P0N5D3_SPOLI</name>
<accession>A0A9P0N5D3</accession>
<evidence type="ECO:0000313" key="2">
    <source>
        <dbReference type="Proteomes" id="UP001153321"/>
    </source>
</evidence>
<reference evidence="1" key="1">
    <citation type="submission" date="2022-02" db="EMBL/GenBank/DDBJ databases">
        <authorList>
            <person name="King R."/>
        </authorList>
    </citation>
    <scope>NUCLEOTIDE SEQUENCE</scope>
</reference>
<dbReference type="EMBL" id="LR824556">
    <property type="protein sequence ID" value="CAH1642124.1"/>
    <property type="molecule type" value="Genomic_DNA"/>
</dbReference>
<gene>
    <name evidence="1" type="ORF">SPLIT_LOCUS7480</name>
</gene>
<proteinExistence type="predicted"/>
<protein>
    <submittedName>
        <fullName evidence="1">Uncharacterized protein</fullName>
    </submittedName>
</protein>
<organism evidence="1 2">
    <name type="scientific">Spodoptera littoralis</name>
    <name type="common">Egyptian cotton leafworm</name>
    <dbReference type="NCBI Taxonomy" id="7109"/>
    <lineage>
        <taxon>Eukaryota</taxon>
        <taxon>Metazoa</taxon>
        <taxon>Ecdysozoa</taxon>
        <taxon>Arthropoda</taxon>
        <taxon>Hexapoda</taxon>
        <taxon>Insecta</taxon>
        <taxon>Pterygota</taxon>
        <taxon>Neoptera</taxon>
        <taxon>Endopterygota</taxon>
        <taxon>Lepidoptera</taxon>
        <taxon>Glossata</taxon>
        <taxon>Ditrysia</taxon>
        <taxon>Noctuoidea</taxon>
        <taxon>Noctuidae</taxon>
        <taxon>Amphipyrinae</taxon>
        <taxon>Spodoptera</taxon>
    </lineage>
</organism>
<dbReference type="Proteomes" id="UP001153321">
    <property type="component" value="Chromosome 25"/>
</dbReference>
<dbReference type="AlphaFoldDB" id="A0A9P0N5D3"/>